<evidence type="ECO:0008006" key="3">
    <source>
        <dbReference type="Google" id="ProtNLM"/>
    </source>
</evidence>
<dbReference type="EMBL" id="JACRSU010000005">
    <property type="protein sequence ID" value="MBC8541626.1"/>
    <property type="molecule type" value="Genomic_DNA"/>
</dbReference>
<dbReference type="Proteomes" id="UP000611762">
    <property type="component" value="Unassembled WGS sequence"/>
</dbReference>
<protein>
    <recommendedName>
        <fullName evidence="3">Guanylate cyclase domain-containing protein</fullName>
    </recommendedName>
</protein>
<keyword evidence="2" id="KW-1185">Reference proteome</keyword>
<name>A0A926I071_9FIRM</name>
<accession>A0A926I071</accession>
<evidence type="ECO:0000313" key="1">
    <source>
        <dbReference type="EMBL" id="MBC8541626.1"/>
    </source>
</evidence>
<evidence type="ECO:0000313" key="2">
    <source>
        <dbReference type="Proteomes" id="UP000611762"/>
    </source>
</evidence>
<comment type="caution">
    <text evidence="1">The sequence shown here is derived from an EMBL/GenBank/DDBJ whole genome shotgun (WGS) entry which is preliminary data.</text>
</comment>
<sequence length="278" mass="32399">MIKYDEYYVAYLDILGFKELLRTASCESIYQIFDILHKKTRGHLNLNGVEIQAYQHIHHTILSDSVIVYIKASVEDAFAVLIDICKNLQSSLANREAPILLRGGVAKGALFHENDIIYGEGLSKAYLLESNLAKHPRIVFSGELLEDGLKNTKYMFAEMEGLVKPYKTDDDRLYYIDYLEISMMGIDLITYFDQLQAMCNSYLNKEIDEGLRSKYLWLLSKIEKKIAVISFLREHYSKKEEEEDKRKSEEYSKRFSIYPKQFHVRLVENTDEEEQNNG</sequence>
<dbReference type="AlphaFoldDB" id="A0A926I071"/>
<gene>
    <name evidence="1" type="ORF">H8698_11615</name>
</gene>
<dbReference type="Gene3D" id="3.30.70.1230">
    <property type="entry name" value="Nucleotide cyclase"/>
    <property type="match status" value="1"/>
</dbReference>
<dbReference type="InterPro" id="IPR029787">
    <property type="entry name" value="Nucleotide_cyclase"/>
</dbReference>
<proteinExistence type="predicted"/>
<reference evidence="1" key="1">
    <citation type="submission" date="2020-08" db="EMBL/GenBank/DDBJ databases">
        <title>Genome public.</title>
        <authorList>
            <person name="Liu C."/>
            <person name="Sun Q."/>
        </authorList>
    </citation>
    <scope>NUCLEOTIDE SEQUENCE</scope>
    <source>
        <strain evidence="1">H8</strain>
    </source>
</reference>
<organism evidence="1 2">
    <name type="scientific">Congzhengia minquanensis</name>
    <dbReference type="NCBI Taxonomy" id="2763657"/>
    <lineage>
        <taxon>Bacteria</taxon>
        <taxon>Bacillati</taxon>
        <taxon>Bacillota</taxon>
        <taxon>Clostridia</taxon>
        <taxon>Eubacteriales</taxon>
        <taxon>Oscillospiraceae</taxon>
        <taxon>Congzhengia</taxon>
    </lineage>
</organism>
<dbReference type="RefSeq" id="WP_249313661.1">
    <property type="nucleotide sequence ID" value="NZ_JACRSU010000005.1"/>
</dbReference>